<sequence>MDINNHNTNNNLPSDTSKAEKKLLIPKTDEERLREDICRSDMEKFLLFSRMLKRNVMIKRAKITHKD</sequence>
<keyword evidence="3" id="KW-1185">Reference proteome</keyword>
<dbReference type="Proteomes" id="UP000812270">
    <property type="component" value="Unassembled WGS sequence"/>
</dbReference>
<feature type="region of interest" description="Disordered" evidence="1">
    <location>
        <begin position="1"/>
        <end position="26"/>
    </location>
</feature>
<name>A0A9E2SBD0_9BACT</name>
<reference evidence="2" key="1">
    <citation type="submission" date="2021-06" db="EMBL/GenBank/DDBJ databases">
        <authorList>
            <person name="Huq M.A."/>
        </authorList>
    </citation>
    <scope>NUCLEOTIDE SEQUENCE</scope>
    <source>
        <strain evidence="2">MAH-26</strain>
    </source>
</reference>
<dbReference type="EMBL" id="JAHSPG010000009">
    <property type="protein sequence ID" value="MBV4358079.1"/>
    <property type="molecule type" value="Genomic_DNA"/>
</dbReference>
<comment type="caution">
    <text evidence="2">The sequence shown here is derived from an EMBL/GenBank/DDBJ whole genome shotgun (WGS) entry which is preliminary data.</text>
</comment>
<dbReference type="AlphaFoldDB" id="A0A9E2SBD0"/>
<dbReference type="RefSeq" id="WP_217791744.1">
    <property type="nucleotide sequence ID" value="NZ_JAHSPG010000009.1"/>
</dbReference>
<organism evidence="2 3">
    <name type="scientific">Pinibacter aurantiacus</name>
    <dbReference type="NCBI Taxonomy" id="2851599"/>
    <lineage>
        <taxon>Bacteria</taxon>
        <taxon>Pseudomonadati</taxon>
        <taxon>Bacteroidota</taxon>
        <taxon>Chitinophagia</taxon>
        <taxon>Chitinophagales</taxon>
        <taxon>Chitinophagaceae</taxon>
        <taxon>Pinibacter</taxon>
    </lineage>
</organism>
<feature type="compositionally biased region" description="Polar residues" evidence="1">
    <location>
        <begin position="1"/>
        <end position="16"/>
    </location>
</feature>
<evidence type="ECO:0000313" key="2">
    <source>
        <dbReference type="EMBL" id="MBV4358079.1"/>
    </source>
</evidence>
<gene>
    <name evidence="2" type="ORF">KTO63_13020</name>
</gene>
<feature type="compositionally biased region" description="Basic and acidic residues" evidence="1">
    <location>
        <begin position="17"/>
        <end position="26"/>
    </location>
</feature>
<accession>A0A9E2SBD0</accession>
<evidence type="ECO:0000256" key="1">
    <source>
        <dbReference type="SAM" id="MobiDB-lite"/>
    </source>
</evidence>
<proteinExistence type="predicted"/>
<protein>
    <submittedName>
        <fullName evidence="2">Uncharacterized protein</fullName>
    </submittedName>
</protein>
<evidence type="ECO:0000313" key="3">
    <source>
        <dbReference type="Proteomes" id="UP000812270"/>
    </source>
</evidence>